<organism evidence="10 11">
    <name type="scientific">Chloropicon primus</name>
    <dbReference type="NCBI Taxonomy" id="1764295"/>
    <lineage>
        <taxon>Eukaryota</taxon>
        <taxon>Viridiplantae</taxon>
        <taxon>Chlorophyta</taxon>
        <taxon>Chloropicophyceae</taxon>
        <taxon>Chloropicales</taxon>
        <taxon>Chloropicaceae</taxon>
        <taxon>Chloropicon</taxon>
    </lineage>
</organism>
<dbReference type="SUPFAM" id="SSF53335">
    <property type="entry name" value="S-adenosyl-L-methionine-dependent methyltransferases"/>
    <property type="match status" value="1"/>
</dbReference>
<dbReference type="CDD" id="cd00201">
    <property type="entry name" value="WW"/>
    <property type="match status" value="1"/>
</dbReference>
<dbReference type="Proteomes" id="UP000316726">
    <property type="component" value="Chromosome 6"/>
</dbReference>
<keyword evidence="8" id="KW-0175">Coiled coil</keyword>
<dbReference type="CDD" id="cd02440">
    <property type="entry name" value="AdoMet_MTases"/>
    <property type="match status" value="1"/>
</dbReference>
<comment type="similarity">
    <text evidence="2">Belongs to the methyltransferase superfamily. Trimethylguanosine synthase family.</text>
</comment>
<reference evidence="10 11" key="1">
    <citation type="submission" date="2018-07" db="EMBL/GenBank/DDBJ databases">
        <title>The complete nuclear genome of the prasinophyte Chloropicon primus (CCMP1205).</title>
        <authorList>
            <person name="Pombert J.-F."/>
            <person name="Otis C."/>
            <person name="Turmel M."/>
            <person name="Lemieux C."/>
        </authorList>
    </citation>
    <scope>NUCLEOTIDE SEQUENCE [LARGE SCALE GENOMIC DNA]</scope>
    <source>
        <strain evidence="10 11">CCMP1205</strain>
    </source>
</reference>
<dbReference type="InterPro" id="IPR001202">
    <property type="entry name" value="WW_dom"/>
</dbReference>
<dbReference type="PANTHER" id="PTHR14741">
    <property type="entry name" value="S-ADENOSYLMETHIONINE-DEPENDENT METHYLTRANSFERASE RELATED"/>
    <property type="match status" value="1"/>
</dbReference>
<protein>
    <recommendedName>
        <fullName evidence="1">Trimethylguanosine synthase</fullName>
    </recommendedName>
    <alternativeName>
        <fullName evidence="7">Cap-specific guanine-N(2) methyltransferase</fullName>
    </alternativeName>
</protein>
<dbReference type="InterPro" id="IPR019012">
    <property type="entry name" value="RNA_cap_Gua-N2-MeTrfase"/>
</dbReference>
<comment type="catalytic activity">
    <reaction evidence="3">
        <text>a 5'-end (N(2),N(7)-dimethyl 5'-triphosphoguanosine)-ribonucleoside in snoRNA + S-adenosyl-L-methionine = a 5'-end (N(2),N(2),N(7)-trimethyl 5'-triphosphoguanosine)-ribonucleoside in snoRNA + S-adenosyl-L-homocysteine + H(+)</text>
        <dbReference type="Rhea" id="RHEA:78507"/>
        <dbReference type="Rhea" id="RHEA-COMP:19088"/>
        <dbReference type="Rhea" id="RHEA-COMP:19090"/>
        <dbReference type="ChEBI" id="CHEBI:15378"/>
        <dbReference type="ChEBI" id="CHEBI:57856"/>
        <dbReference type="ChEBI" id="CHEBI:59789"/>
        <dbReference type="ChEBI" id="CHEBI:167623"/>
        <dbReference type="ChEBI" id="CHEBI:172880"/>
    </reaction>
    <physiologicalReaction direction="left-to-right" evidence="3">
        <dbReference type="Rhea" id="RHEA:78508"/>
    </physiologicalReaction>
</comment>
<comment type="catalytic activity">
    <reaction evidence="5">
        <text>a 5'-end (N(2),N(7)-dimethyl 5'-triphosphoguanosine)-ribonucleoside in snRNA + S-adenosyl-L-methionine = a 5'-end (N(2),N(2),N(7)-trimethyl 5'-triphosphoguanosine)-ribonucleoside in snRNA + S-adenosyl-L-homocysteine + H(+)</text>
        <dbReference type="Rhea" id="RHEA:78479"/>
        <dbReference type="Rhea" id="RHEA-COMP:19087"/>
        <dbReference type="Rhea" id="RHEA-COMP:19089"/>
        <dbReference type="ChEBI" id="CHEBI:15378"/>
        <dbReference type="ChEBI" id="CHEBI:57856"/>
        <dbReference type="ChEBI" id="CHEBI:59789"/>
        <dbReference type="ChEBI" id="CHEBI:167623"/>
        <dbReference type="ChEBI" id="CHEBI:172880"/>
    </reaction>
    <physiologicalReaction direction="left-to-right" evidence="5">
        <dbReference type="Rhea" id="RHEA:78480"/>
    </physiologicalReaction>
</comment>
<evidence type="ECO:0000256" key="2">
    <source>
        <dbReference type="ARBA" id="ARBA00025783"/>
    </source>
</evidence>
<evidence type="ECO:0000256" key="8">
    <source>
        <dbReference type="SAM" id="Coils"/>
    </source>
</evidence>
<name>A0A5B8MMD9_9CHLO</name>
<dbReference type="STRING" id="1764295.A0A5B8MMD9"/>
<evidence type="ECO:0000256" key="1">
    <source>
        <dbReference type="ARBA" id="ARBA00018517"/>
    </source>
</evidence>
<dbReference type="InterPro" id="IPR036020">
    <property type="entry name" value="WW_dom_sf"/>
</dbReference>
<sequence>MASSNDEFVVLESNFSILCANVTLGKRGLKAKVKKRRPPVDDVAEQEVNITEEEVETEEERLVREEMERLQLPLAFGSSKTNQCYKIAPECLESEESATSCSLSEEGSLSVLPASCTTEQGGDDDGGGKGGGVVKLWFLCLDADNERHYYFCHETNESQWTLPDKGYICPLGKVEPDHALTPEHTSNMEASEREALNDRLIPVAKGPLRYWGKRYDLFSMFDHGIEMDTSAWYSVTPEKLAKHQASEIVKMVLKNSQGRSDLRTDLTVLDGFCGVGGNSIQFALNWRFAQVYSCEITETTLHKGRANAKLYGVSSKINFMACDYFKHLQSIKASGRSCIDAIFLSPPWGGLSPPQNKGDVVKHFPGLPVGTGALVREALEVAPVVAIYIPKESKAAAIRDVMREANKMDSYHVDSYHVETNYLKTNKMKGGNRVPFAKTVYITRKTNEPFSV</sequence>
<feature type="domain" description="WW" evidence="9">
    <location>
        <begin position="137"/>
        <end position="165"/>
    </location>
</feature>
<evidence type="ECO:0000313" key="11">
    <source>
        <dbReference type="Proteomes" id="UP000316726"/>
    </source>
</evidence>
<evidence type="ECO:0000313" key="10">
    <source>
        <dbReference type="EMBL" id="QDZ21617.1"/>
    </source>
</evidence>
<accession>A0A5B8MMD9</accession>
<dbReference type="EMBL" id="CP031039">
    <property type="protein sequence ID" value="QDZ21617.1"/>
    <property type="molecule type" value="Genomic_DNA"/>
</dbReference>
<dbReference type="GO" id="GO:0071164">
    <property type="term" value="F:RNA cap trimethylguanosine synthase activity"/>
    <property type="evidence" value="ECO:0007669"/>
    <property type="project" value="TreeGrafter"/>
</dbReference>
<evidence type="ECO:0000259" key="9">
    <source>
        <dbReference type="PROSITE" id="PS50020"/>
    </source>
</evidence>
<evidence type="ECO:0000256" key="4">
    <source>
        <dbReference type="ARBA" id="ARBA00048740"/>
    </source>
</evidence>
<feature type="coiled-coil region" evidence="8">
    <location>
        <begin position="41"/>
        <end position="68"/>
    </location>
</feature>
<gene>
    <name evidence="10" type="ORF">A3770_06p41350</name>
</gene>
<comment type="catalytic activity">
    <reaction evidence="6">
        <text>a 5'-end (N(7)-methyl 5'-triphosphoguanosine)-ribonucleoside in snRNA + S-adenosyl-L-methionine = a 5'-end (N(2),N(7)-dimethyl 5'-triphosphoguanosine)-ribonucleoside in snRNA + S-adenosyl-L-homocysteine + H(+)</text>
        <dbReference type="Rhea" id="RHEA:78471"/>
        <dbReference type="Rhea" id="RHEA-COMP:19085"/>
        <dbReference type="Rhea" id="RHEA-COMP:19087"/>
        <dbReference type="ChEBI" id="CHEBI:15378"/>
        <dbReference type="ChEBI" id="CHEBI:57856"/>
        <dbReference type="ChEBI" id="CHEBI:59789"/>
        <dbReference type="ChEBI" id="CHEBI:156461"/>
        <dbReference type="ChEBI" id="CHEBI:172880"/>
    </reaction>
    <physiologicalReaction direction="left-to-right" evidence="6">
        <dbReference type="Rhea" id="RHEA:78472"/>
    </physiologicalReaction>
</comment>
<dbReference type="Gene3D" id="2.20.70.10">
    <property type="match status" value="1"/>
</dbReference>
<comment type="catalytic activity">
    <reaction evidence="4">
        <text>a 5'-end (N(7)-methyl 5'-triphosphoguanosine)-ribonucleoside in snoRNA + S-adenosyl-L-methionine = a 5'-end (N(2),N(7)-dimethyl 5'-triphosphoguanosine)-ribonucleoside in snoRNA + S-adenosyl-L-homocysteine + H(+)</text>
        <dbReference type="Rhea" id="RHEA:78475"/>
        <dbReference type="Rhea" id="RHEA-COMP:19086"/>
        <dbReference type="Rhea" id="RHEA-COMP:19088"/>
        <dbReference type="ChEBI" id="CHEBI:15378"/>
        <dbReference type="ChEBI" id="CHEBI:57856"/>
        <dbReference type="ChEBI" id="CHEBI:59789"/>
        <dbReference type="ChEBI" id="CHEBI:156461"/>
        <dbReference type="ChEBI" id="CHEBI:172880"/>
    </reaction>
    <physiologicalReaction direction="left-to-right" evidence="4">
        <dbReference type="Rhea" id="RHEA:78476"/>
    </physiologicalReaction>
</comment>
<evidence type="ECO:0000256" key="7">
    <source>
        <dbReference type="ARBA" id="ARBA00049790"/>
    </source>
</evidence>
<dbReference type="Pfam" id="PF09445">
    <property type="entry name" value="Methyltransf_15"/>
    <property type="match status" value="1"/>
</dbReference>
<dbReference type="PROSITE" id="PS50020">
    <property type="entry name" value="WW_DOMAIN_2"/>
    <property type="match status" value="1"/>
</dbReference>
<dbReference type="Gene3D" id="3.40.50.150">
    <property type="entry name" value="Vaccinia Virus protein VP39"/>
    <property type="match status" value="1"/>
</dbReference>
<dbReference type="OrthoDB" id="194443at2759"/>
<evidence type="ECO:0000256" key="5">
    <source>
        <dbReference type="ARBA" id="ARBA00048763"/>
    </source>
</evidence>
<dbReference type="PANTHER" id="PTHR14741:SF32">
    <property type="entry name" value="TRIMETHYLGUANOSINE SYNTHASE"/>
    <property type="match status" value="1"/>
</dbReference>
<evidence type="ECO:0000256" key="3">
    <source>
        <dbReference type="ARBA" id="ARBA00047418"/>
    </source>
</evidence>
<evidence type="ECO:0000256" key="6">
    <source>
        <dbReference type="ARBA" id="ARBA00049075"/>
    </source>
</evidence>
<dbReference type="SUPFAM" id="SSF51045">
    <property type="entry name" value="WW domain"/>
    <property type="match status" value="1"/>
</dbReference>
<dbReference type="InterPro" id="IPR029063">
    <property type="entry name" value="SAM-dependent_MTases_sf"/>
</dbReference>
<dbReference type="AlphaFoldDB" id="A0A5B8MMD9"/>
<dbReference type="PROSITE" id="PS01159">
    <property type="entry name" value="WW_DOMAIN_1"/>
    <property type="match status" value="1"/>
</dbReference>
<dbReference type="GO" id="GO:0005634">
    <property type="term" value="C:nucleus"/>
    <property type="evidence" value="ECO:0007669"/>
    <property type="project" value="TreeGrafter"/>
</dbReference>
<proteinExistence type="inferred from homology"/>
<keyword evidence="11" id="KW-1185">Reference proteome</keyword>